<evidence type="ECO:0000313" key="2">
    <source>
        <dbReference type="EMBL" id="KAA6328597.1"/>
    </source>
</evidence>
<dbReference type="NCBIfam" id="NF033547">
    <property type="entry name" value="transpos_IS1595"/>
    <property type="match status" value="1"/>
</dbReference>
<evidence type="ECO:0000259" key="1">
    <source>
        <dbReference type="SMART" id="SM01126"/>
    </source>
</evidence>
<gene>
    <name evidence="2" type="ORF">EZS27_022523</name>
</gene>
<sequence>MYKQEKFEGVNSIKINRYFQSDEDCYRYLAGIKWSLDNPSLDNPYKCKKCGHAKFGKGKKPYSRRCAKCNYDESPMAGTMFDKLKFSLLIAFHIVFKISTKKKGMSSLELSEEFELRQKTCREFKWKVQQVMASSRNFPLTGEVHVDEFLTGEYERGKTGRSSESKKKLVIVALEILDKEGVGRAYAQVINRASAKEFTPFFKAHISKEAKVIADQWKGYLPLKKEYPLLKQMPSNKGANLKELHIHIMNIQGWLRGIHHHCTKERLQGYLDEYHYRYNRRNNMGAIFDLTIRKMVCHKPIRLNNNDLKTAT</sequence>
<accession>A0A5J4R375</accession>
<reference evidence="2" key="1">
    <citation type="submission" date="2019-03" db="EMBL/GenBank/DDBJ databases">
        <title>Single cell metagenomics reveals metabolic interactions within the superorganism composed of flagellate Streblomastix strix and complex community of Bacteroidetes bacteria on its surface.</title>
        <authorList>
            <person name="Treitli S.C."/>
            <person name="Kolisko M."/>
            <person name="Husnik F."/>
            <person name="Keeling P."/>
            <person name="Hampl V."/>
        </authorList>
    </citation>
    <scope>NUCLEOTIDE SEQUENCE</scope>
    <source>
        <strain evidence="2">STM</strain>
    </source>
</reference>
<feature type="domain" description="ISXO2-like transposase" evidence="1">
    <location>
        <begin position="139"/>
        <end position="279"/>
    </location>
</feature>
<protein>
    <recommendedName>
        <fullName evidence="1">ISXO2-like transposase domain-containing protein</fullName>
    </recommendedName>
</protein>
<proteinExistence type="predicted"/>
<dbReference type="AlphaFoldDB" id="A0A5J4R375"/>
<comment type="caution">
    <text evidence="2">The sequence shown here is derived from an EMBL/GenBank/DDBJ whole genome shotgun (WGS) entry which is preliminary data.</text>
</comment>
<dbReference type="Pfam" id="PF12762">
    <property type="entry name" value="DDE_Tnp_IS1595"/>
    <property type="match status" value="1"/>
</dbReference>
<dbReference type="SMART" id="SM01126">
    <property type="entry name" value="DDE_Tnp_IS1595"/>
    <property type="match status" value="1"/>
</dbReference>
<dbReference type="EMBL" id="SNRY01001793">
    <property type="protein sequence ID" value="KAA6328597.1"/>
    <property type="molecule type" value="Genomic_DNA"/>
</dbReference>
<name>A0A5J4R375_9ZZZZ</name>
<dbReference type="InterPro" id="IPR024445">
    <property type="entry name" value="Tnp_ISXO2-like"/>
</dbReference>
<organism evidence="2">
    <name type="scientific">termite gut metagenome</name>
    <dbReference type="NCBI Taxonomy" id="433724"/>
    <lineage>
        <taxon>unclassified sequences</taxon>
        <taxon>metagenomes</taxon>
        <taxon>organismal metagenomes</taxon>
    </lineage>
</organism>